<dbReference type="Pfam" id="PF20146">
    <property type="entry name" value="NRF"/>
    <property type="match status" value="1"/>
</dbReference>
<feature type="transmembrane region" description="Helical" evidence="1">
    <location>
        <begin position="705"/>
        <end position="727"/>
    </location>
</feature>
<keyword evidence="5" id="KW-1185">Reference proteome</keyword>
<feature type="transmembrane region" description="Helical" evidence="1">
    <location>
        <begin position="597"/>
        <end position="617"/>
    </location>
</feature>
<dbReference type="PANTHER" id="PTHR11161">
    <property type="entry name" value="O-ACYLTRANSFERASE"/>
    <property type="match status" value="1"/>
</dbReference>
<dbReference type="SMART" id="SM00703">
    <property type="entry name" value="NRF"/>
    <property type="match status" value="1"/>
</dbReference>
<evidence type="ECO:0000259" key="3">
    <source>
        <dbReference type="SMART" id="SM00703"/>
    </source>
</evidence>
<evidence type="ECO:0000256" key="1">
    <source>
        <dbReference type="SAM" id="Phobius"/>
    </source>
</evidence>
<evidence type="ECO:0000256" key="2">
    <source>
        <dbReference type="SAM" id="SignalP"/>
    </source>
</evidence>
<feature type="transmembrane region" description="Helical" evidence="1">
    <location>
        <begin position="524"/>
        <end position="544"/>
    </location>
</feature>
<dbReference type="EMBL" id="JBJQND010000007">
    <property type="protein sequence ID" value="KAL3870230.1"/>
    <property type="molecule type" value="Genomic_DNA"/>
</dbReference>
<dbReference type="Proteomes" id="UP001634394">
    <property type="component" value="Unassembled WGS sequence"/>
</dbReference>
<keyword evidence="1" id="KW-0812">Transmembrane</keyword>
<dbReference type="AlphaFoldDB" id="A0ABD3W8L1"/>
<dbReference type="PANTHER" id="PTHR11161:SF0">
    <property type="entry name" value="O-ACYLTRANSFERASE LIKE PROTEIN"/>
    <property type="match status" value="1"/>
</dbReference>
<sequence>MNLQIRPILVLVLGYLYQAYSHDTFITEDLTKLHKEFRKLKFVLDSIVTDGSPLTEIISFPAMISVSKDSSLKADGWRANASPGYNVSGTCLNHTAILTEALQRREHWAIQFLDAIGKPESGILDGNLIWPGSYDECINTQAIVYLNTSAQKGPSYPYRGQYCKASIPLSLLQSVTVGICLPETCNDDDAAALVKRALSLLPLNGTANINPTVQCQERDREFDDRAIAVTVIASIIAAIVVMGTAYDVITRLFESFATDTNMSPFNEPLSVTKDTHNSMDDANADDKSPLLSHRKYTEYESVDKYKSIGTQAKGGIVVQILLAFSMYSNAVKILSTKQAAGSLTAVNGIRCLSMFWVILGHTYVFGLGYVSNLGSFLPNMLNRFTFQAISNATVAVDSFFLLSGLLLAFLTFRELKKAGGIKEFSWGLFYFHRFWRLTPPYMLLMMVYVPTIKYWSDGPFWPKDGFEINYCKDTWWKNLIYINNFVDLNKMCMAWSWYLANDMQFFIISPIILIALYRSPVIGGIVSGIFLTATFITSGVISSVNDVAANVFAQGGNNGNLELYIRPYCRIGPYIVGIIAGYILFKTDCKVKLGRIRNLVGWLIATGVALLVLYGLYNPNNQHPMSTGVSALYLSTARSAWSLALAWVVFACATENGGFINTLLSWNVFVPLGRLTYCAYLIHPVVMYLYYGSLRNTIIFNDLNISYLFVGHLVFAYAAAFILSLAFESPMMGLEKVLFKRDKKS</sequence>
<feature type="chain" id="PRO_5044815636" description="Nose resistant-to-fluoxetine protein N-terminal domain-containing protein" evidence="2">
    <location>
        <begin position="22"/>
        <end position="745"/>
    </location>
</feature>
<gene>
    <name evidence="4" type="ORF">ACJMK2_038307</name>
</gene>
<name>A0ABD3W8L1_SINWO</name>
<dbReference type="InterPro" id="IPR052728">
    <property type="entry name" value="O2_lipid_transport_reg"/>
</dbReference>
<keyword evidence="2" id="KW-0732">Signal</keyword>
<feature type="transmembrane region" description="Helical" evidence="1">
    <location>
        <begin position="433"/>
        <end position="452"/>
    </location>
</feature>
<protein>
    <recommendedName>
        <fullName evidence="3">Nose resistant-to-fluoxetine protein N-terminal domain-containing protein</fullName>
    </recommendedName>
</protein>
<evidence type="ECO:0000313" key="4">
    <source>
        <dbReference type="EMBL" id="KAL3870230.1"/>
    </source>
</evidence>
<evidence type="ECO:0000313" key="5">
    <source>
        <dbReference type="Proteomes" id="UP001634394"/>
    </source>
</evidence>
<keyword evidence="1" id="KW-0472">Membrane</keyword>
<dbReference type="InterPro" id="IPR002656">
    <property type="entry name" value="Acyl_transf_3_dom"/>
</dbReference>
<organism evidence="4 5">
    <name type="scientific">Sinanodonta woodiana</name>
    <name type="common">Chinese pond mussel</name>
    <name type="synonym">Anodonta woodiana</name>
    <dbReference type="NCBI Taxonomy" id="1069815"/>
    <lineage>
        <taxon>Eukaryota</taxon>
        <taxon>Metazoa</taxon>
        <taxon>Spiralia</taxon>
        <taxon>Lophotrochozoa</taxon>
        <taxon>Mollusca</taxon>
        <taxon>Bivalvia</taxon>
        <taxon>Autobranchia</taxon>
        <taxon>Heteroconchia</taxon>
        <taxon>Palaeoheterodonta</taxon>
        <taxon>Unionida</taxon>
        <taxon>Unionoidea</taxon>
        <taxon>Unionidae</taxon>
        <taxon>Unioninae</taxon>
        <taxon>Sinanodonta</taxon>
    </lineage>
</organism>
<reference evidence="4 5" key="1">
    <citation type="submission" date="2024-11" db="EMBL/GenBank/DDBJ databases">
        <title>Chromosome-level genome assembly of the freshwater bivalve Anodonta woodiana.</title>
        <authorList>
            <person name="Chen X."/>
        </authorList>
    </citation>
    <scope>NUCLEOTIDE SEQUENCE [LARGE SCALE GENOMIC DNA]</scope>
    <source>
        <strain evidence="4">MN2024</strain>
        <tissue evidence="4">Gills</tissue>
    </source>
</reference>
<comment type="caution">
    <text evidence="4">The sequence shown here is derived from an EMBL/GenBank/DDBJ whole genome shotgun (WGS) entry which is preliminary data.</text>
</comment>
<feature type="transmembrane region" description="Helical" evidence="1">
    <location>
        <begin position="226"/>
        <end position="246"/>
    </location>
</feature>
<keyword evidence="1" id="KW-1133">Transmembrane helix</keyword>
<feature type="transmembrane region" description="Helical" evidence="1">
    <location>
        <begin position="495"/>
        <end position="517"/>
    </location>
</feature>
<dbReference type="Pfam" id="PF01757">
    <property type="entry name" value="Acyl_transf_3"/>
    <property type="match status" value="1"/>
</dbReference>
<feature type="transmembrane region" description="Helical" evidence="1">
    <location>
        <begin position="675"/>
        <end position="693"/>
    </location>
</feature>
<accession>A0ABD3W8L1</accession>
<feature type="transmembrane region" description="Helical" evidence="1">
    <location>
        <begin position="564"/>
        <end position="585"/>
    </location>
</feature>
<feature type="domain" description="Nose resistant-to-fluoxetine protein N-terminal" evidence="3">
    <location>
        <begin position="88"/>
        <end position="212"/>
    </location>
</feature>
<feature type="transmembrane region" description="Helical" evidence="1">
    <location>
        <begin position="389"/>
        <end position="412"/>
    </location>
</feature>
<dbReference type="InterPro" id="IPR006621">
    <property type="entry name" value="Nose-resist-to-fluoxetine_N"/>
</dbReference>
<feature type="transmembrane region" description="Helical" evidence="1">
    <location>
        <begin position="351"/>
        <end position="369"/>
    </location>
</feature>
<proteinExistence type="predicted"/>
<feature type="signal peptide" evidence="2">
    <location>
        <begin position="1"/>
        <end position="21"/>
    </location>
</feature>